<organism evidence="1 2">
    <name type="scientific">Elysia crispata</name>
    <name type="common">lettuce slug</name>
    <dbReference type="NCBI Taxonomy" id="231223"/>
    <lineage>
        <taxon>Eukaryota</taxon>
        <taxon>Metazoa</taxon>
        <taxon>Spiralia</taxon>
        <taxon>Lophotrochozoa</taxon>
        <taxon>Mollusca</taxon>
        <taxon>Gastropoda</taxon>
        <taxon>Heterobranchia</taxon>
        <taxon>Euthyneura</taxon>
        <taxon>Panpulmonata</taxon>
        <taxon>Sacoglossa</taxon>
        <taxon>Placobranchoidea</taxon>
        <taxon>Plakobranchidae</taxon>
        <taxon>Elysia</taxon>
    </lineage>
</organism>
<name>A0AAE0ZD91_9GAST</name>
<proteinExistence type="predicted"/>
<gene>
    <name evidence="1" type="ORF">RRG08_057585</name>
</gene>
<keyword evidence="2" id="KW-1185">Reference proteome</keyword>
<dbReference type="EMBL" id="JAWDGP010004195">
    <property type="protein sequence ID" value="KAK3766776.1"/>
    <property type="molecule type" value="Genomic_DNA"/>
</dbReference>
<comment type="caution">
    <text evidence="1">The sequence shown here is derived from an EMBL/GenBank/DDBJ whole genome shotgun (WGS) entry which is preliminary data.</text>
</comment>
<reference evidence="1" key="1">
    <citation type="journal article" date="2023" name="G3 (Bethesda)">
        <title>A reference genome for the long-term kleptoplast-retaining sea slug Elysia crispata morphotype clarki.</title>
        <authorList>
            <person name="Eastman K.E."/>
            <person name="Pendleton A.L."/>
            <person name="Shaikh M.A."/>
            <person name="Suttiyut T."/>
            <person name="Ogas R."/>
            <person name="Tomko P."/>
            <person name="Gavelis G."/>
            <person name="Widhalm J.R."/>
            <person name="Wisecaver J.H."/>
        </authorList>
    </citation>
    <scope>NUCLEOTIDE SEQUENCE</scope>
    <source>
        <strain evidence="1">ECLA1</strain>
    </source>
</reference>
<evidence type="ECO:0000313" key="1">
    <source>
        <dbReference type="EMBL" id="KAK3766776.1"/>
    </source>
</evidence>
<dbReference type="AlphaFoldDB" id="A0AAE0ZD91"/>
<evidence type="ECO:0000313" key="2">
    <source>
        <dbReference type="Proteomes" id="UP001283361"/>
    </source>
</evidence>
<accession>A0AAE0ZD91</accession>
<dbReference type="Proteomes" id="UP001283361">
    <property type="component" value="Unassembled WGS sequence"/>
</dbReference>
<protein>
    <submittedName>
        <fullName evidence="1">Uncharacterized protein</fullName>
    </submittedName>
</protein>
<sequence>MQNTHVAVVSMAWDVSINATVLTRDRAVLSTVEVVRLAVLRDSRAKTVQVRHRHFYKFWPLESVKSKYGTISVNVDTV</sequence>